<feature type="transmembrane region" description="Helical" evidence="9">
    <location>
        <begin position="969"/>
        <end position="990"/>
    </location>
</feature>
<keyword evidence="6 9" id="KW-0812">Transmembrane</keyword>
<dbReference type="PANTHER" id="PTHR32063">
    <property type="match status" value="1"/>
</dbReference>
<dbReference type="GO" id="GO:0015562">
    <property type="term" value="F:efflux transmembrane transporter activity"/>
    <property type="evidence" value="ECO:0007669"/>
    <property type="project" value="InterPro"/>
</dbReference>
<dbReference type="Gene3D" id="3.30.2090.10">
    <property type="entry name" value="Multidrug efflux transporter AcrB TolC docking domain, DN and DC subdomains"/>
    <property type="match status" value="2"/>
</dbReference>
<dbReference type="InterPro" id="IPR004764">
    <property type="entry name" value="MdtF-like"/>
</dbReference>
<evidence type="ECO:0000256" key="7">
    <source>
        <dbReference type="ARBA" id="ARBA00022989"/>
    </source>
</evidence>
<keyword evidence="4" id="KW-1003">Cell membrane</keyword>
<evidence type="ECO:0000256" key="3">
    <source>
        <dbReference type="ARBA" id="ARBA00022448"/>
    </source>
</evidence>
<dbReference type="Gene3D" id="3.30.70.1440">
    <property type="entry name" value="Multidrug efflux transporter AcrB pore domain"/>
    <property type="match status" value="1"/>
</dbReference>
<feature type="transmembrane region" description="Helical" evidence="9">
    <location>
        <begin position="873"/>
        <end position="891"/>
    </location>
</feature>
<feature type="transmembrane region" description="Helical" evidence="9">
    <location>
        <begin position="924"/>
        <end position="948"/>
    </location>
</feature>
<keyword evidence="7 9" id="KW-1133">Transmembrane helix</keyword>
<evidence type="ECO:0000256" key="5">
    <source>
        <dbReference type="ARBA" id="ARBA00022519"/>
    </source>
</evidence>
<feature type="transmembrane region" description="Helical" evidence="9">
    <location>
        <begin position="438"/>
        <end position="458"/>
    </location>
</feature>
<dbReference type="NCBIfam" id="TIGR00915">
    <property type="entry name" value="2A0602"/>
    <property type="match status" value="1"/>
</dbReference>
<feature type="transmembrane region" description="Helical" evidence="9">
    <location>
        <begin position="339"/>
        <end position="359"/>
    </location>
</feature>
<reference evidence="10 11" key="2">
    <citation type="submission" date="2019-01" db="EMBL/GenBank/DDBJ databases">
        <authorList>
            <person name="Li Y."/>
        </authorList>
    </citation>
    <scope>NUCLEOTIDE SEQUENCE [LARGE SCALE GENOMIC DNA]</scope>
    <source>
        <strain evidence="10 11">D19-10-3-21</strain>
    </source>
</reference>
<dbReference type="Proteomes" id="UP000285295">
    <property type="component" value="Unassembled WGS sequence"/>
</dbReference>
<dbReference type="Gene3D" id="3.30.70.1320">
    <property type="entry name" value="Multidrug efflux transporter AcrB pore domain like"/>
    <property type="match status" value="1"/>
</dbReference>
<dbReference type="OrthoDB" id="9807350at2"/>
<dbReference type="AlphaFoldDB" id="A0A443K6N4"/>
<sequence>MARFFIDRPIFAWVIAIVIMGIGILSVLRLPISQYPSIASPSVVISATYPGASAETVADTVVQVIEKQMTGLDGLRYINSSTTSNGTAQITLTFELGTNADIAQVQVQNKLSQAEASLPESVTRQGVTVRKSTSGFLMVVSLISPDRSRSNVELADYMNSSMVENFSRLAGVGTVQVFGSEYAMRIWLDPHKLNAYDMSPATVISAVQGQNAQISAGAFGAQPAPEGQLLNATITAQSLLQTPEDFERIVLRADTDGGLVLLRDVARVELGAETYEIQAYYDGVPSAGMAIQLASGANALDTAELVKARLEELKPYFPSGMEYVIPYDTTPFVTISIDAVVHTLIEAIVLVVLVMLLFLHKLRATLIPTLAVPVVLLGTFGVMAALGFTINTLTMLAMVLAIGLLVDDAIVVVENVERIMAEEHLSPKEATKKSMGEISGALVGIAMVLSAVFVPMAFFGGSTGQVYKQFSITIVSAMTLSVIVALIFTPALCATILKPHSQDRSGLQARFSDGFDRRLGRVTNGYGGIVKWMVANPIKGIIVYLLIVAAMGVMYTRTPTSFLPDEDQGILMTVIQTPSGTTSEQTRKVVQQVEQYYRQAEEANVASVFSVVGFSFAGQGQNMAMMFVKLKPWDERTGAQDTAGAIAQRAFGPLYGGIKEAIVVPIVPPAVIELGNSNGFQAFLQAHSGQSHEQLLAARNQLLGMASQSDLLTGVRPNGVEDAAQFRLDIDWAKAGAVGLTAAQVGSFLNTVWSSSYVNDFLYEGRVKRVYVQGEPWARSNPEDFALWRVPNENGDFVSLSTFATQQWVYGPQQVTRYDAIPAMEIQGSAAPGVSSGAAMAEMERLAAQLPQGFSLQWTGLSLEEQEAGNGELALYGLSLAVVFLCLAALYESWSIPIAVMLAMPVGIIGTLLGAWIGGQSNGVYFQVGMLTVVGLTGKNAILIVEFARDQMLHFGKSAVEAVVIAAKLRFRPILMTSMAFCLGVVPLVLSSGAGAGARQAIGYSVLFGTLSGTILVFLFVPLSFVLVNWVFGRWSKPKDAEPAVQH</sequence>
<dbReference type="Pfam" id="PF00873">
    <property type="entry name" value="ACR_tran"/>
    <property type="match status" value="1"/>
</dbReference>
<evidence type="ECO:0000256" key="1">
    <source>
        <dbReference type="ARBA" id="ARBA00004429"/>
    </source>
</evidence>
<organism evidence="10 11">
    <name type="scientific">Paenirhodobacter populi</name>
    <dbReference type="NCBI Taxonomy" id="2306993"/>
    <lineage>
        <taxon>Bacteria</taxon>
        <taxon>Pseudomonadati</taxon>
        <taxon>Pseudomonadota</taxon>
        <taxon>Alphaproteobacteria</taxon>
        <taxon>Rhodobacterales</taxon>
        <taxon>Rhodobacter group</taxon>
        <taxon>Paenirhodobacter</taxon>
    </lineage>
</organism>
<gene>
    <name evidence="10" type="ORF">D2T31_13855</name>
</gene>
<dbReference type="FunFam" id="1.20.1640.10:FF:000001">
    <property type="entry name" value="Efflux pump membrane transporter"/>
    <property type="match status" value="1"/>
</dbReference>
<reference evidence="10 11" key="1">
    <citation type="submission" date="2019-01" db="EMBL/GenBank/DDBJ databases">
        <title>Sinorhodobacter populi sp. nov. isolated from the symptomatic bark tissue of Populus euramericana canker.</title>
        <authorList>
            <person name="Xu G."/>
        </authorList>
    </citation>
    <scope>NUCLEOTIDE SEQUENCE [LARGE SCALE GENOMIC DNA]</scope>
    <source>
        <strain evidence="10 11">D19-10-3-21</strain>
    </source>
</reference>
<feature type="transmembrane region" description="Helical" evidence="9">
    <location>
        <begin position="470"/>
        <end position="497"/>
    </location>
</feature>
<dbReference type="NCBIfam" id="NF000282">
    <property type="entry name" value="RND_permease_1"/>
    <property type="match status" value="1"/>
</dbReference>
<dbReference type="InterPro" id="IPR001036">
    <property type="entry name" value="Acrflvin-R"/>
</dbReference>
<name>A0A443K6N4_9RHOB</name>
<dbReference type="SUPFAM" id="SSF82866">
    <property type="entry name" value="Multidrug efflux transporter AcrB transmembrane domain"/>
    <property type="match status" value="2"/>
</dbReference>
<dbReference type="SUPFAM" id="SSF82693">
    <property type="entry name" value="Multidrug efflux transporter AcrB pore domain, PN1, PN2, PC1 and PC2 subdomains"/>
    <property type="match status" value="3"/>
</dbReference>
<evidence type="ECO:0000256" key="4">
    <source>
        <dbReference type="ARBA" id="ARBA00022475"/>
    </source>
</evidence>
<feature type="transmembrane region" description="Helical" evidence="9">
    <location>
        <begin position="541"/>
        <end position="558"/>
    </location>
</feature>
<dbReference type="GO" id="GO:0005886">
    <property type="term" value="C:plasma membrane"/>
    <property type="evidence" value="ECO:0007669"/>
    <property type="project" value="UniProtKB-SubCell"/>
</dbReference>
<dbReference type="RefSeq" id="WP_128237793.1">
    <property type="nucleotide sequence ID" value="NZ_SAUX01000015.1"/>
</dbReference>
<evidence type="ECO:0000256" key="2">
    <source>
        <dbReference type="ARBA" id="ARBA00010942"/>
    </source>
</evidence>
<keyword evidence="5 9" id="KW-0997">Cell inner membrane</keyword>
<evidence type="ECO:0000256" key="8">
    <source>
        <dbReference type="ARBA" id="ARBA00023136"/>
    </source>
</evidence>
<dbReference type="FunFam" id="3.30.2090.10:FF:000001">
    <property type="entry name" value="Efflux pump membrane transporter"/>
    <property type="match status" value="1"/>
</dbReference>
<evidence type="ECO:0000256" key="9">
    <source>
        <dbReference type="RuleBase" id="RU364070"/>
    </source>
</evidence>
<dbReference type="EMBL" id="SAUX01000015">
    <property type="protein sequence ID" value="RWR28437.1"/>
    <property type="molecule type" value="Genomic_DNA"/>
</dbReference>
<feature type="transmembrane region" description="Helical" evidence="9">
    <location>
        <begin position="396"/>
        <end position="417"/>
    </location>
</feature>
<dbReference type="GO" id="GO:0042910">
    <property type="term" value="F:xenobiotic transmembrane transporter activity"/>
    <property type="evidence" value="ECO:0007669"/>
    <property type="project" value="TreeGrafter"/>
</dbReference>
<feature type="transmembrane region" description="Helical" evidence="9">
    <location>
        <begin position="12"/>
        <end position="32"/>
    </location>
</feature>
<evidence type="ECO:0000256" key="6">
    <source>
        <dbReference type="ARBA" id="ARBA00022692"/>
    </source>
</evidence>
<dbReference type="PANTHER" id="PTHR32063:SF13">
    <property type="entry name" value="MULTIDRUG EFFLUX PUMP SUBUNIT ACRB-RELATED"/>
    <property type="match status" value="1"/>
</dbReference>
<feature type="transmembrane region" description="Helical" evidence="9">
    <location>
        <begin position="898"/>
        <end position="918"/>
    </location>
</feature>
<dbReference type="Gene3D" id="3.30.70.1430">
    <property type="entry name" value="Multidrug efflux transporter AcrB pore domain"/>
    <property type="match status" value="2"/>
</dbReference>
<feature type="transmembrane region" description="Helical" evidence="9">
    <location>
        <begin position="366"/>
        <end position="390"/>
    </location>
</feature>
<accession>A0A443K6N4</accession>
<comment type="caution">
    <text evidence="10">The sequence shown here is derived from an EMBL/GenBank/DDBJ whole genome shotgun (WGS) entry which is preliminary data.</text>
</comment>
<dbReference type="GO" id="GO:0009636">
    <property type="term" value="P:response to toxic substance"/>
    <property type="evidence" value="ECO:0007669"/>
    <property type="project" value="UniProtKB-ARBA"/>
</dbReference>
<dbReference type="Gene3D" id="1.20.1640.10">
    <property type="entry name" value="Multidrug efflux transporter AcrB transmembrane domain"/>
    <property type="match status" value="2"/>
</dbReference>
<comment type="subcellular location">
    <subcellularLocation>
        <location evidence="1 9">Cell inner membrane</location>
        <topology evidence="1 9">Multi-pass membrane protein</topology>
    </subcellularLocation>
</comment>
<evidence type="ECO:0000313" key="10">
    <source>
        <dbReference type="EMBL" id="RWR28437.1"/>
    </source>
</evidence>
<dbReference type="InterPro" id="IPR027463">
    <property type="entry name" value="AcrB_DN_DC_subdom"/>
</dbReference>
<dbReference type="FunFam" id="3.30.70.1430:FF:000001">
    <property type="entry name" value="Efflux pump membrane transporter"/>
    <property type="match status" value="1"/>
</dbReference>
<dbReference type="SUPFAM" id="SSF82714">
    <property type="entry name" value="Multidrug efflux transporter AcrB TolC docking domain, DN and DC subdomains"/>
    <property type="match status" value="2"/>
</dbReference>
<keyword evidence="8 9" id="KW-0472">Membrane</keyword>
<feature type="transmembrane region" description="Helical" evidence="9">
    <location>
        <begin position="1002"/>
        <end position="1032"/>
    </location>
</feature>
<keyword evidence="3 9" id="KW-0813">Transport</keyword>
<protein>
    <recommendedName>
        <fullName evidence="9">Efflux pump membrane transporter</fullName>
    </recommendedName>
</protein>
<dbReference type="FunFam" id="3.30.70.1430:FF:000002">
    <property type="entry name" value="Efflux pump membrane transporter"/>
    <property type="match status" value="1"/>
</dbReference>
<proteinExistence type="inferred from homology"/>
<dbReference type="PRINTS" id="PR00702">
    <property type="entry name" value="ACRIFLAVINRP"/>
</dbReference>
<comment type="similarity">
    <text evidence="2 9">Belongs to the resistance-nodulation-cell division (RND) (TC 2.A.6) family.</text>
</comment>
<evidence type="ECO:0000313" key="11">
    <source>
        <dbReference type="Proteomes" id="UP000285295"/>
    </source>
</evidence>